<sequence>MDAILLDHAKQNLIFYVAQDLDQSIRSDVHQLVSELAASRVWSIAPPTMVDEIDENGLEVVGGTLEIYSALLPEKLPHDVDLKNLEEVEALIHAVRDLSEKGSISFEFQLGATYVGSIEDGVIDRVLQEGLLAPWRNYLSGKS</sequence>
<name>A0AAP9MWF8_PSEPU</name>
<proteinExistence type="predicted"/>
<dbReference type="AlphaFoldDB" id="A0AAP9MWF8"/>
<organism evidence="1 2">
    <name type="scientific">Pseudomonas putida</name>
    <name type="common">Arthrobacter siderocapsulatus</name>
    <dbReference type="NCBI Taxonomy" id="303"/>
    <lineage>
        <taxon>Bacteria</taxon>
        <taxon>Pseudomonadati</taxon>
        <taxon>Pseudomonadota</taxon>
        <taxon>Gammaproteobacteria</taxon>
        <taxon>Pseudomonadales</taxon>
        <taxon>Pseudomonadaceae</taxon>
        <taxon>Pseudomonas</taxon>
    </lineage>
</organism>
<reference evidence="1 2" key="1">
    <citation type="submission" date="2016-04" db="EMBL/GenBank/DDBJ databases">
        <authorList>
            <person name="Qiu J."/>
        </authorList>
    </citation>
    <scope>NUCLEOTIDE SEQUENCE [LARGE SCALE GENOMIC DNA]</scope>
    <source>
        <strain evidence="1 2">JQ581</strain>
    </source>
</reference>
<evidence type="ECO:0000313" key="1">
    <source>
        <dbReference type="EMBL" id="QJQ08183.1"/>
    </source>
</evidence>
<dbReference type="RefSeq" id="WP_063424025.1">
    <property type="nucleotide sequence ID" value="NZ_CP050951.1"/>
</dbReference>
<dbReference type="Proteomes" id="UP000076857">
    <property type="component" value="Chromosome"/>
</dbReference>
<protein>
    <submittedName>
        <fullName evidence="1">Uncharacterized protein</fullName>
    </submittedName>
</protein>
<accession>A0AAP9MWF8</accession>
<dbReference type="EMBL" id="CP050951">
    <property type="protein sequence ID" value="QJQ08183.1"/>
    <property type="molecule type" value="Genomic_DNA"/>
</dbReference>
<gene>
    <name evidence="1" type="ORF">A3L25_001650</name>
</gene>
<evidence type="ECO:0000313" key="2">
    <source>
        <dbReference type="Proteomes" id="UP000076857"/>
    </source>
</evidence>
<reference evidence="1 2" key="2">
    <citation type="submission" date="2020-04" db="EMBL/GenBank/DDBJ databases">
        <title>Complete genome sequence of Pseudomonas putida strain JQ581.</title>
        <authorList>
            <person name="Mu Y."/>
        </authorList>
    </citation>
    <scope>NUCLEOTIDE SEQUENCE [LARGE SCALE GENOMIC DNA]</scope>
    <source>
        <strain evidence="1 2">JQ581</strain>
    </source>
</reference>